<sequence>MPSHPTPHMTWPCTGLSPTDVVTVAEAFERDGVFDVGERVTDFPACHAPYRPGF</sequence>
<accession>A0ABV8BLR9</accession>
<proteinExistence type="predicted"/>
<protein>
    <submittedName>
        <fullName evidence="1">Uncharacterized protein</fullName>
    </submittedName>
</protein>
<organism evidence="1 2">
    <name type="scientific">Lentzea rhizosphaerae</name>
    <dbReference type="NCBI Taxonomy" id="2041025"/>
    <lineage>
        <taxon>Bacteria</taxon>
        <taxon>Bacillati</taxon>
        <taxon>Actinomycetota</taxon>
        <taxon>Actinomycetes</taxon>
        <taxon>Pseudonocardiales</taxon>
        <taxon>Pseudonocardiaceae</taxon>
        <taxon>Lentzea</taxon>
    </lineage>
</organism>
<keyword evidence="2" id="KW-1185">Reference proteome</keyword>
<name>A0ABV8BLR9_9PSEU</name>
<comment type="caution">
    <text evidence="1">The sequence shown here is derived from an EMBL/GenBank/DDBJ whole genome shotgun (WGS) entry which is preliminary data.</text>
</comment>
<dbReference type="RefSeq" id="WP_382370222.1">
    <property type="nucleotide sequence ID" value="NZ_JBHRZI010000010.1"/>
</dbReference>
<dbReference type="EMBL" id="JBHRZI010000010">
    <property type="protein sequence ID" value="MFC3891158.1"/>
    <property type="molecule type" value="Genomic_DNA"/>
</dbReference>
<evidence type="ECO:0000313" key="1">
    <source>
        <dbReference type="EMBL" id="MFC3891158.1"/>
    </source>
</evidence>
<reference evidence="2" key="1">
    <citation type="journal article" date="2019" name="Int. J. Syst. Evol. Microbiol.">
        <title>The Global Catalogue of Microorganisms (GCM) 10K type strain sequencing project: providing services to taxonomists for standard genome sequencing and annotation.</title>
        <authorList>
            <consortium name="The Broad Institute Genomics Platform"/>
            <consortium name="The Broad Institute Genome Sequencing Center for Infectious Disease"/>
            <person name="Wu L."/>
            <person name="Ma J."/>
        </authorList>
    </citation>
    <scope>NUCLEOTIDE SEQUENCE [LARGE SCALE GENOMIC DNA]</scope>
    <source>
        <strain evidence="2">CGMCC 4.7405</strain>
    </source>
</reference>
<evidence type="ECO:0000313" key="2">
    <source>
        <dbReference type="Proteomes" id="UP001595690"/>
    </source>
</evidence>
<gene>
    <name evidence="1" type="ORF">ACFOWZ_06695</name>
</gene>
<dbReference type="Proteomes" id="UP001595690">
    <property type="component" value="Unassembled WGS sequence"/>
</dbReference>